<accession>A0ABU5XL45</accession>
<name>A0ABU5XL45_9MYCO</name>
<dbReference type="RefSeq" id="WP_329780279.1">
    <property type="nucleotide sequence ID" value="NZ_JAYJJR010000013.1"/>
</dbReference>
<reference evidence="1 2" key="1">
    <citation type="submission" date="2023-12" db="EMBL/GenBank/DDBJ databases">
        <title>Description of new species of Mycobacterium terrae complex isolated from sewage at the Sao Paulo Zoological Park Foundation in Brazil.</title>
        <authorList>
            <person name="Romagnoli C.L."/>
            <person name="Conceicao E.C."/>
            <person name="Machado E."/>
            <person name="Barreto L.B.P.F."/>
            <person name="Sharma A."/>
            <person name="Silva N.M."/>
            <person name="Marques L.E."/>
            <person name="Juliana M.A."/>
            <person name="Lourenco M.C.S."/>
            <person name="Digiampietri L.A."/>
            <person name="Suffys P.N."/>
            <person name="Viana-Niero C."/>
        </authorList>
    </citation>
    <scope>NUCLEOTIDE SEQUENCE [LARGE SCALE GENOMIC DNA]</scope>
    <source>
        <strain evidence="1 2">MYC098</strain>
    </source>
</reference>
<dbReference type="SUPFAM" id="SSF53955">
    <property type="entry name" value="Lysozyme-like"/>
    <property type="match status" value="1"/>
</dbReference>
<protein>
    <recommendedName>
        <fullName evidence="3">Transglycosylase SLT domain-containing protein</fullName>
    </recommendedName>
</protein>
<proteinExistence type="predicted"/>
<gene>
    <name evidence="1" type="ORF">K6T79_18395</name>
</gene>
<evidence type="ECO:0000313" key="2">
    <source>
        <dbReference type="Proteomes" id="UP001299596"/>
    </source>
</evidence>
<keyword evidence="2" id="KW-1185">Reference proteome</keyword>
<comment type="caution">
    <text evidence="1">The sequence shown here is derived from an EMBL/GenBank/DDBJ whole genome shotgun (WGS) entry which is preliminary data.</text>
</comment>
<evidence type="ECO:0008006" key="3">
    <source>
        <dbReference type="Google" id="ProtNLM"/>
    </source>
</evidence>
<dbReference type="Proteomes" id="UP001299596">
    <property type="component" value="Unassembled WGS sequence"/>
</dbReference>
<dbReference type="InterPro" id="IPR023346">
    <property type="entry name" value="Lysozyme-like_dom_sf"/>
</dbReference>
<sequence length="164" mass="18170">MTTIHPDERPALIRAGLIAAGVPAERVEIFAAVTDEIITTESGWDPEAVALALDSSFRGPAALFGPDPTRVMEDGRNYATPRGLAQLSLWVFEQYHATGTAAEIYDPVASIAALWRFIASHFDVDLATGSGIVEFRQKWYSHRSDWWWLTDLSAFSESPRIQGY</sequence>
<evidence type="ECO:0000313" key="1">
    <source>
        <dbReference type="EMBL" id="MEB3023016.1"/>
    </source>
</evidence>
<dbReference type="EMBL" id="JAYJJR010000013">
    <property type="protein sequence ID" value="MEB3023016.1"/>
    <property type="molecule type" value="Genomic_DNA"/>
</dbReference>
<organism evidence="1 2">
    <name type="scientific">[Mycobacterium] crassicus</name>
    <dbReference type="NCBI Taxonomy" id="2872309"/>
    <lineage>
        <taxon>Bacteria</taxon>
        <taxon>Bacillati</taxon>
        <taxon>Actinomycetota</taxon>
        <taxon>Actinomycetes</taxon>
        <taxon>Mycobacteriales</taxon>
        <taxon>Mycobacteriaceae</taxon>
        <taxon>Mycolicibacter</taxon>
    </lineage>
</organism>